<evidence type="ECO:0000259" key="1">
    <source>
        <dbReference type="Pfam" id="PF11738"/>
    </source>
</evidence>
<dbReference type="RefSeq" id="WP_142718477.1">
    <property type="nucleotide sequence ID" value="NZ_FXTC01000005.1"/>
</dbReference>
<dbReference type="InterPro" id="IPR037126">
    <property type="entry name" value="PdaC/RsiV-like_sf"/>
</dbReference>
<name>A0A521DLZ1_9FLAO</name>
<proteinExistence type="predicted"/>
<evidence type="ECO:0000313" key="3">
    <source>
        <dbReference type="Proteomes" id="UP000316916"/>
    </source>
</evidence>
<dbReference type="Pfam" id="PF11738">
    <property type="entry name" value="DUF3298"/>
    <property type="match status" value="1"/>
</dbReference>
<dbReference type="PROSITE" id="PS51257">
    <property type="entry name" value="PROKAR_LIPOPROTEIN"/>
    <property type="match status" value="1"/>
</dbReference>
<sequence>MKNLIVISSIVFFSMTACKKAESHPLAQKEIYAIDSINITDTIKITDSLSLIYSSNELYLPFIQNPDLLNSIYFRSEDSYHFSKSELKISVEKDMLKHYDELNKLYKLKRLNGLWVYKNQMQMKFLQYQYMHIQYTDIHNEGDKIKQCIYKDKMFDLKNNKEMALGDITNISTNQLLALLKKNMYKVFFNMAGDVRINEFDEKIFKMNGLREIPNTNNFYFDTKGLYFHYNPYEILSSSSVDFVIPISWEQLEGTLNSEFKQRMNIPKSN</sequence>
<keyword evidence="3" id="KW-1185">Reference proteome</keyword>
<reference evidence="2 3" key="1">
    <citation type="submission" date="2017-05" db="EMBL/GenBank/DDBJ databases">
        <authorList>
            <person name="Varghese N."/>
            <person name="Submissions S."/>
        </authorList>
    </citation>
    <scope>NUCLEOTIDE SEQUENCE [LARGE SCALE GENOMIC DNA]</scope>
    <source>
        <strain evidence="2 3">DSM 29371</strain>
    </source>
</reference>
<dbReference type="EMBL" id="FXTC01000005">
    <property type="protein sequence ID" value="SMO72733.1"/>
    <property type="molecule type" value="Genomic_DNA"/>
</dbReference>
<organism evidence="2 3">
    <name type="scientific">Chryseobacterium rhizoplanae</name>
    <dbReference type="NCBI Taxonomy" id="1609531"/>
    <lineage>
        <taxon>Bacteria</taxon>
        <taxon>Pseudomonadati</taxon>
        <taxon>Bacteroidota</taxon>
        <taxon>Flavobacteriia</taxon>
        <taxon>Flavobacteriales</taxon>
        <taxon>Weeksellaceae</taxon>
        <taxon>Chryseobacterium group</taxon>
        <taxon>Chryseobacterium</taxon>
    </lineage>
</organism>
<dbReference type="Gene3D" id="3.90.640.20">
    <property type="entry name" value="Heat-shock cognate protein, ATPase"/>
    <property type="match status" value="1"/>
</dbReference>
<evidence type="ECO:0000313" key="2">
    <source>
        <dbReference type="EMBL" id="SMO72733.1"/>
    </source>
</evidence>
<dbReference type="AlphaFoldDB" id="A0A521DLZ1"/>
<feature type="domain" description="DUF3298" evidence="1">
    <location>
        <begin position="208"/>
        <end position="249"/>
    </location>
</feature>
<accession>A0A521DLZ1</accession>
<protein>
    <recommendedName>
        <fullName evidence="1">DUF3298 domain-containing protein</fullName>
    </recommendedName>
</protein>
<dbReference type="Proteomes" id="UP000316916">
    <property type="component" value="Unassembled WGS sequence"/>
</dbReference>
<gene>
    <name evidence="2" type="ORF">SAMN06265171_105268</name>
</gene>
<dbReference type="InterPro" id="IPR021729">
    <property type="entry name" value="DUF3298"/>
</dbReference>